<organism evidence="1 2">
    <name type="scientific">Nibrella saemangeumensis</name>
    <dbReference type="NCBI Taxonomy" id="1084526"/>
    <lineage>
        <taxon>Bacteria</taxon>
        <taxon>Pseudomonadati</taxon>
        <taxon>Bacteroidota</taxon>
        <taxon>Cytophagia</taxon>
        <taxon>Cytophagales</taxon>
        <taxon>Spirosomataceae</taxon>
        <taxon>Nibrella</taxon>
    </lineage>
</organism>
<proteinExistence type="predicted"/>
<protein>
    <submittedName>
        <fullName evidence="1">Uncharacterized protein</fullName>
    </submittedName>
</protein>
<dbReference type="EMBL" id="BAABHD010000032">
    <property type="protein sequence ID" value="GAA4460617.1"/>
    <property type="molecule type" value="Genomic_DNA"/>
</dbReference>
<keyword evidence="2" id="KW-1185">Reference proteome</keyword>
<name>A0ABP8N6B4_9BACT</name>
<reference evidence="2" key="1">
    <citation type="journal article" date="2019" name="Int. J. Syst. Evol. Microbiol.">
        <title>The Global Catalogue of Microorganisms (GCM) 10K type strain sequencing project: providing services to taxonomists for standard genome sequencing and annotation.</title>
        <authorList>
            <consortium name="The Broad Institute Genomics Platform"/>
            <consortium name="The Broad Institute Genome Sequencing Center for Infectious Disease"/>
            <person name="Wu L."/>
            <person name="Ma J."/>
        </authorList>
    </citation>
    <scope>NUCLEOTIDE SEQUENCE [LARGE SCALE GENOMIC DNA]</scope>
    <source>
        <strain evidence="2">JCM 17927</strain>
    </source>
</reference>
<evidence type="ECO:0000313" key="1">
    <source>
        <dbReference type="EMBL" id="GAA4460617.1"/>
    </source>
</evidence>
<comment type="caution">
    <text evidence="1">The sequence shown here is derived from an EMBL/GenBank/DDBJ whole genome shotgun (WGS) entry which is preliminary data.</text>
</comment>
<gene>
    <name evidence="1" type="ORF">GCM10023189_35970</name>
</gene>
<accession>A0ABP8N6B4</accession>
<evidence type="ECO:0000313" key="2">
    <source>
        <dbReference type="Proteomes" id="UP001501175"/>
    </source>
</evidence>
<dbReference type="Proteomes" id="UP001501175">
    <property type="component" value="Unassembled WGS sequence"/>
</dbReference>
<sequence length="74" mass="8551">MNTQTKTLSAQEELQDNMFSVFGGTGIFCIPSTILKTHYDVGEQKMPDNFSPFRRVINRNFIDETIAYYPLRGR</sequence>